<evidence type="ECO:0000313" key="2">
    <source>
        <dbReference type="EMBL" id="KAF4589276.1"/>
    </source>
</evidence>
<accession>A0A8H4VE59</accession>
<organism evidence="2 3">
    <name type="scientific">Ophiocordyceps camponoti-floridani</name>
    <dbReference type="NCBI Taxonomy" id="2030778"/>
    <lineage>
        <taxon>Eukaryota</taxon>
        <taxon>Fungi</taxon>
        <taxon>Dikarya</taxon>
        <taxon>Ascomycota</taxon>
        <taxon>Pezizomycotina</taxon>
        <taxon>Sordariomycetes</taxon>
        <taxon>Hypocreomycetidae</taxon>
        <taxon>Hypocreales</taxon>
        <taxon>Ophiocordycipitaceae</taxon>
        <taxon>Ophiocordyceps</taxon>
    </lineage>
</organism>
<keyword evidence="3" id="KW-1185">Reference proteome</keyword>
<comment type="caution">
    <text evidence="2">The sequence shown here is derived from an EMBL/GenBank/DDBJ whole genome shotgun (WGS) entry which is preliminary data.</text>
</comment>
<feature type="region of interest" description="Disordered" evidence="1">
    <location>
        <begin position="313"/>
        <end position="354"/>
    </location>
</feature>
<dbReference type="Proteomes" id="UP000562929">
    <property type="component" value="Unassembled WGS sequence"/>
</dbReference>
<evidence type="ECO:0000256" key="1">
    <source>
        <dbReference type="SAM" id="MobiDB-lite"/>
    </source>
</evidence>
<evidence type="ECO:0000313" key="3">
    <source>
        <dbReference type="Proteomes" id="UP000562929"/>
    </source>
</evidence>
<dbReference type="OrthoDB" id="4920371at2759"/>
<gene>
    <name evidence="2" type="ORF">GQ602_003165</name>
</gene>
<dbReference type="EMBL" id="JAACLJ010000003">
    <property type="protein sequence ID" value="KAF4589276.1"/>
    <property type="molecule type" value="Genomic_DNA"/>
</dbReference>
<name>A0A8H4VE59_9HYPO</name>
<reference evidence="2 3" key="1">
    <citation type="journal article" date="2020" name="G3 (Bethesda)">
        <title>Genetic Underpinnings of Host Manipulation by Ophiocordyceps as Revealed by Comparative Transcriptomics.</title>
        <authorList>
            <person name="Will I."/>
            <person name="Das B."/>
            <person name="Trinh T."/>
            <person name="Brachmann A."/>
            <person name="Ohm R.A."/>
            <person name="de Bekker C."/>
        </authorList>
    </citation>
    <scope>NUCLEOTIDE SEQUENCE [LARGE SCALE GENOMIC DNA]</scope>
    <source>
        <strain evidence="2 3">EC05</strain>
    </source>
</reference>
<proteinExistence type="predicted"/>
<protein>
    <submittedName>
        <fullName evidence="2">Uncharacterized protein</fullName>
    </submittedName>
</protein>
<feature type="region of interest" description="Disordered" evidence="1">
    <location>
        <begin position="368"/>
        <end position="407"/>
    </location>
</feature>
<sequence>MARYLLSQIVAAALVASLRQGFDLQRVVLGHGHGSYHLRDRLLRSARLQPPEYVDDAMGVVPGLGDESKRGCFYQRTFFQADHDQDAIEIRYHPNLDFEFINKENFPVSFTVKQSTAKIQTSRVITQTSDDSILAGGTNNQANDFPLQVETSQGCPPNRRCAAYTWAFSAEVPGNCTLVPFVDEGCLDRPWPKSGSGNTTVMSLFGTGKMDEDRAIADKYFDLTLSKPDTSVEPMPGVFRNRTVKGQKNQLRDGLYWPNETKFRITYKQTPECRVTIPLLWPDGWPIREQVIGEAEDAEQPETLRLLEEFDDETRGIQLPDEEPSSSAIQESYEEEYREDAPLDEEALDRESEDMWLDPSEVDWLYEEPDPEQTSSQESEAALEEPQPEQEAATPETIQVPHSARMDTRVPTLKELAEEFGASDAQDWQDDVEEQVLLSDEVSAVEEAVDELFA</sequence>
<feature type="compositionally biased region" description="Acidic residues" evidence="1">
    <location>
        <begin position="332"/>
        <end position="354"/>
    </location>
</feature>
<dbReference type="AlphaFoldDB" id="A0A8H4VE59"/>